<dbReference type="InterPro" id="IPR008906">
    <property type="entry name" value="HATC_C_dom"/>
</dbReference>
<dbReference type="GO" id="GO:0046983">
    <property type="term" value="F:protein dimerization activity"/>
    <property type="evidence" value="ECO:0007669"/>
    <property type="project" value="InterPro"/>
</dbReference>
<dbReference type="PANTHER" id="PTHR23272:SF179">
    <property type="entry name" value="ZINC FINGER BED DOMAIN-CONTAINING PROTEIN RICESLEEPER 2-LIKE ISOFORM X1"/>
    <property type="match status" value="1"/>
</dbReference>
<evidence type="ECO:0000259" key="1">
    <source>
        <dbReference type="Pfam" id="PF05699"/>
    </source>
</evidence>
<dbReference type="PANTHER" id="PTHR23272">
    <property type="entry name" value="BED FINGER-RELATED"/>
    <property type="match status" value="1"/>
</dbReference>
<feature type="domain" description="HAT C-terminal dimerisation" evidence="1">
    <location>
        <begin position="170"/>
        <end position="251"/>
    </location>
</feature>
<evidence type="ECO:0000313" key="4">
    <source>
        <dbReference type="Proteomes" id="UP001157006"/>
    </source>
</evidence>
<keyword evidence="4" id="KW-1185">Reference proteome</keyword>
<organism evidence="3 4">
    <name type="scientific">Vicia faba</name>
    <name type="common">Broad bean</name>
    <name type="synonym">Faba vulgaris</name>
    <dbReference type="NCBI Taxonomy" id="3906"/>
    <lineage>
        <taxon>Eukaryota</taxon>
        <taxon>Viridiplantae</taxon>
        <taxon>Streptophyta</taxon>
        <taxon>Embryophyta</taxon>
        <taxon>Tracheophyta</taxon>
        <taxon>Spermatophyta</taxon>
        <taxon>Magnoliopsida</taxon>
        <taxon>eudicotyledons</taxon>
        <taxon>Gunneridae</taxon>
        <taxon>Pentapetalae</taxon>
        <taxon>rosids</taxon>
        <taxon>fabids</taxon>
        <taxon>Fabales</taxon>
        <taxon>Fabaceae</taxon>
        <taxon>Papilionoideae</taxon>
        <taxon>50 kb inversion clade</taxon>
        <taxon>NPAAA clade</taxon>
        <taxon>Hologalegina</taxon>
        <taxon>IRL clade</taxon>
        <taxon>Fabeae</taxon>
        <taxon>Vicia</taxon>
    </lineage>
</organism>
<proteinExistence type="predicted"/>
<gene>
    <name evidence="3" type="ORF">VFH_I265680</name>
</gene>
<accession>A0AAV0YN54</accession>
<evidence type="ECO:0000259" key="2">
    <source>
        <dbReference type="Pfam" id="PF14372"/>
    </source>
</evidence>
<sequence length="301" mass="35069">MLDVAILYEEVFNRLAIRVTQYTCLPTSLHWKFAKEICGKLKLFNSITEVFFGTKYPTANEYFPKICQIKVALLQWIESSDELVKRMAENMLVKFEKYWRVVHKMMGIAAVLDPRYKTNLLEYYYGVFYGNDADFQVKSIRQVCYELLYDYQLKMNKDSRSESATLDANVDVYLEEEVLPRSPDFDILLWWKLNDIKYTTLQVIARDVLTIPVSTVASESAFSTNGHIISPHRSRLHWTTLEALMYARSWLWSPENNVNLKSTMGNEYAILLTEMESDDEGELLIDGATSISNSRLKDEDY</sequence>
<reference evidence="3 4" key="1">
    <citation type="submission" date="2023-01" db="EMBL/GenBank/DDBJ databases">
        <authorList>
            <person name="Kreplak J."/>
        </authorList>
    </citation>
    <scope>NUCLEOTIDE SEQUENCE [LARGE SCALE GENOMIC DNA]</scope>
</reference>
<dbReference type="InterPro" id="IPR025525">
    <property type="entry name" value="hAT-like_transposase_RNase-H"/>
</dbReference>
<dbReference type="Pfam" id="PF05699">
    <property type="entry name" value="Dimer_Tnp_hAT"/>
    <property type="match status" value="1"/>
</dbReference>
<dbReference type="Proteomes" id="UP001157006">
    <property type="component" value="Chromosome 1L"/>
</dbReference>
<protein>
    <submittedName>
        <fullName evidence="3">Uncharacterized protein</fullName>
    </submittedName>
</protein>
<evidence type="ECO:0000313" key="3">
    <source>
        <dbReference type="EMBL" id="CAI8586688.1"/>
    </source>
</evidence>
<dbReference type="Pfam" id="PF14372">
    <property type="entry name" value="hAT-like_RNase-H"/>
    <property type="match status" value="1"/>
</dbReference>
<dbReference type="SUPFAM" id="SSF53098">
    <property type="entry name" value="Ribonuclease H-like"/>
    <property type="match status" value="1"/>
</dbReference>
<name>A0AAV0YN54_VICFA</name>
<dbReference type="AlphaFoldDB" id="A0AAV0YN54"/>
<feature type="domain" description="hAT-like transposase RNase-H fold" evidence="2">
    <location>
        <begin position="53"/>
        <end position="151"/>
    </location>
</feature>
<dbReference type="GO" id="GO:0003677">
    <property type="term" value="F:DNA binding"/>
    <property type="evidence" value="ECO:0007669"/>
    <property type="project" value="InterPro"/>
</dbReference>
<dbReference type="InterPro" id="IPR012337">
    <property type="entry name" value="RNaseH-like_sf"/>
</dbReference>
<dbReference type="EMBL" id="OX451736">
    <property type="protein sequence ID" value="CAI8586688.1"/>
    <property type="molecule type" value="Genomic_DNA"/>
</dbReference>